<feature type="signal peptide" evidence="1">
    <location>
        <begin position="1"/>
        <end position="30"/>
    </location>
</feature>
<gene>
    <name evidence="2" type="ORF">HETSPECPRED_007924</name>
</gene>
<proteinExistence type="predicted"/>
<keyword evidence="3" id="KW-1185">Reference proteome</keyword>
<dbReference type="Proteomes" id="UP000664521">
    <property type="component" value="Unassembled WGS sequence"/>
</dbReference>
<keyword evidence="1" id="KW-0732">Signal</keyword>
<evidence type="ECO:0000313" key="2">
    <source>
        <dbReference type="EMBL" id="CAF9907867.1"/>
    </source>
</evidence>
<dbReference type="AlphaFoldDB" id="A0A8H3HYM0"/>
<dbReference type="OrthoDB" id="5424363at2759"/>
<sequence>MKAIHSCIWTIVYIFTTGFNLAPPSQYVSADVLQPHFATSFKATGGFLWRQTPHPTGLDQPISPTVIRRGSGGYSTTPAALGNFQLQTKYFQTLTSIIPASTAASYLNDFLETIALRIETGFWSKEAPTNHRVIHMWSFELAFHSLSTAISWDFIQAYVLDLADEVAKGFVATFEEQLIGLIGGVATTVTVNLRINSHHPPILQRSGT</sequence>
<accession>A0A8H3HYM0</accession>
<evidence type="ECO:0000313" key="3">
    <source>
        <dbReference type="Proteomes" id="UP000664521"/>
    </source>
</evidence>
<name>A0A8H3HYM0_9LECA</name>
<comment type="caution">
    <text evidence="2">The sequence shown here is derived from an EMBL/GenBank/DDBJ whole genome shotgun (WGS) entry which is preliminary data.</text>
</comment>
<dbReference type="EMBL" id="CAJPDS010000006">
    <property type="protein sequence ID" value="CAF9907867.1"/>
    <property type="molecule type" value="Genomic_DNA"/>
</dbReference>
<feature type="chain" id="PRO_5034109096" evidence="1">
    <location>
        <begin position="31"/>
        <end position="208"/>
    </location>
</feature>
<evidence type="ECO:0000256" key="1">
    <source>
        <dbReference type="SAM" id="SignalP"/>
    </source>
</evidence>
<reference evidence="2" key="1">
    <citation type="submission" date="2021-03" db="EMBL/GenBank/DDBJ databases">
        <authorList>
            <person name="Tagirdzhanova G."/>
        </authorList>
    </citation>
    <scope>NUCLEOTIDE SEQUENCE</scope>
</reference>
<protein>
    <submittedName>
        <fullName evidence="2">Uncharacterized protein</fullName>
    </submittedName>
</protein>
<organism evidence="2 3">
    <name type="scientific">Heterodermia speciosa</name>
    <dbReference type="NCBI Taxonomy" id="116794"/>
    <lineage>
        <taxon>Eukaryota</taxon>
        <taxon>Fungi</taxon>
        <taxon>Dikarya</taxon>
        <taxon>Ascomycota</taxon>
        <taxon>Pezizomycotina</taxon>
        <taxon>Lecanoromycetes</taxon>
        <taxon>OSLEUM clade</taxon>
        <taxon>Lecanoromycetidae</taxon>
        <taxon>Caliciales</taxon>
        <taxon>Physciaceae</taxon>
        <taxon>Heterodermia</taxon>
    </lineage>
</organism>